<feature type="domain" description="Polycomb protein VEFS-Box" evidence="8">
    <location>
        <begin position="415"/>
        <end position="535"/>
    </location>
</feature>
<evidence type="ECO:0000256" key="1">
    <source>
        <dbReference type="ARBA" id="ARBA00007416"/>
    </source>
</evidence>
<keyword evidence="5" id="KW-0156">Chromatin regulator</keyword>
<dbReference type="CDD" id="cd21553">
    <property type="entry name" value="VEFS-box_EMF2-like"/>
    <property type="match status" value="1"/>
</dbReference>
<dbReference type="STRING" id="77586.A0A0D9W259"/>
<keyword evidence="6" id="KW-0805">Transcription regulation</keyword>
<feature type="domain" description="DUF7651" evidence="10">
    <location>
        <begin position="52"/>
        <end position="169"/>
    </location>
</feature>
<evidence type="ECO:0000259" key="10">
    <source>
        <dbReference type="Pfam" id="PF24663"/>
    </source>
</evidence>
<dbReference type="CDD" id="cd21749">
    <property type="entry name" value="ZnB-Zn_EMF2-like"/>
    <property type="match status" value="1"/>
</dbReference>
<evidence type="ECO:0000256" key="3">
    <source>
        <dbReference type="ARBA" id="ARBA00022771"/>
    </source>
</evidence>
<dbReference type="GO" id="GO:0005634">
    <property type="term" value="C:nucleus"/>
    <property type="evidence" value="ECO:0007669"/>
    <property type="project" value="UniProtKB-ARBA"/>
</dbReference>
<keyword evidence="3" id="KW-0863">Zinc-finger</keyword>
<dbReference type="Pfam" id="PF09733">
    <property type="entry name" value="VEFS-Box"/>
    <property type="match status" value="1"/>
</dbReference>
<feature type="domain" description="DUF7651" evidence="10">
    <location>
        <begin position="179"/>
        <end position="231"/>
    </location>
</feature>
<sequence>MCCQQFVAQLSSDEQINPEESLASYCKPVELYNIIQHRAIKNPPYLQRCLLYKKRAKQKKRIQITISLPGSNSKELRAQNVFPLYILFARPTSDVSIEGHSPIYRFNQACLLTSFNDSGNNDHTEAMFVIPDLETSITTQAYGLTFILISFINKNEGRVGQNLDENNSSENHVDRSSLQMESPISVCMSPGYLEPKFLEHDSCLSFCSRKADATVPYQLHIKLSAAEAGAKDILKSPYSSFSYSDIPSSLLLRIVRLRVGNVLFNYKNIQMTEVTEDFACPFCLVKCGNFKGLECHMTSSHDLFHFEFWISEDYQAVNVRLKKDSITEQKLIKAVRTFTTGQGLRRVEEPKHFRLRMHMHMHILWNQDQLTICWWKNALIDHPKKLHGSDHSPSEFLAFGKSRKLSANRADPRNRLLLQKRQFIHSHKSQPMTFEEVLSDYDSEDEVDDDIADLEDRRMLDDFLDVTKDEKRIMHMWNSFVRKQSILADSHIPWACEAFSRHHGEELVQNPALLWGWRLFMIKLWNHSLLSARTMDICNKILDGIKK</sequence>
<keyword evidence="2" id="KW-0479">Metal-binding</keyword>
<dbReference type="GO" id="GO:0006325">
    <property type="term" value="P:chromatin organization"/>
    <property type="evidence" value="ECO:0007669"/>
    <property type="project" value="UniProtKB-KW"/>
</dbReference>
<comment type="similarity">
    <text evidence="1">Belongs to the VEFS (VRN2-EMF2-FIS2-SU(Z)12) family.</text>
</comment>
<evidence type="ECO:0000313" key="12">
    <source>
        <dbReference type="Proteomes" id="UP000032180"/>
    </source>
</evidence>
<reference evidence="12" key="2">
    <citation type="submission" date="2013-12" db="EMBL/GenBank/DDBJ databases">
        <authorList>
            <person name="Yu Y."/>
            <person name="Lee S."/>
            <person name="de Baynast K."/>
            <person name="Wissotski M."/>
            <person name="Liu L."/>
            <person name="Talag J."/>
            <person name="Goicoechea J."/>
            <person name="Angelova A."/>
            <person name="Jetty R."/>
            <person name="Kudrna D."/>
            <person name="Golser W."/>
            <person name="Rivera L."/>
            <person name="Zhang J."/>
            <person name="Wing R."/>
        </authorList>
    </citation>
    <scope>NUCLEOTIDE SEQUENCE</scope>
</reference>
<organism evidence="11 12">
    <name type="scientific">Leersia perrieri</name>
    <dbReference type="NCBI Taxonomy" id="77586"/>
    <lineage>
        <taxon>Eukaryota</taxon>
        <taxon>Viridiplantae</taxon>
        <taxon>Streptophyta</taxon>
        <taxon>Embryophyta</taxon>
        <taxon>Tracheophyta</taxon>
        <taxon>Spermatophyta</taxon>
        <taxon>Magnoliopsida</taxon>
        <taxon>Liliopsida</taxon>
        <taxon>Poales</taxon>
        <taxon>Poaceae</taxon>
        <taxon>BOP clade</taxon>
        <taxon>Oryzoideae</taxon>
        <taxon>Oryzeae</taxon>
        <taxon>Oryzinae</taxon>
        <taxon>Leersia</taxon>
    </lineage>
</organism>
<evidence type="ECO:0000259" key="8">
    <source>
        <dbReference type="Pfam" id="PF09733"/>
    </source>
</evidence>
<evidence type="ECO:0000313" key="11">
    <source>
        <dbReference type="EnsemblPlants" id="LPERR04G01350.1"/>
    </source>
</evidence>
<evidence type="ECO:0000256" key="2">
    <source>
        <dbReference type="ARBA" id="ARBA00022723"/>
    </source>
</evidence>
<dbReference type="GO" id="GO:0008270">
    <property type="term" value="F:zinc ion binding"/>
    <property type="evidence" value="ECO:0007669"/>
    <property type="project" value="UniProtKB-KW"/>
</dbReference>
<proteinExistence type="inferred from homology"/>
<dbReference type="EnsemblPlants" id="LPERR04G01350.1">
    <property type="protein sequence ID" value="LPERR04G01350.1"/>
    <property type="gene ID" value="LPERR04G01350"/>
</dbReference>
<dbReference type="GO" id="GO:0031490">
    <property type="term" value="F:chromatin DNA binding"/>
    <property type="evidence" value="ECO:0007669"/>
    <property type="project" value="TreeGrafter"/>
</dbReference>
<evidence type="ECO:0000256" key="6">
    <source>
        <dbReference type="ARBA" id="ARBA00023015"/>
    </source>
</evidence>
<feature type="domain" description="Polycomb protein SUZ12-like zinc finger" evidence="9">
    <location>
        <begin position="260"/>
        <end position="324"/>
    </location>
</feature>
<protein>
    <submittedName>
        <fullName evidence="11">Uncharacterized protein</fullName>
    </submittedName>
</protein>
<keyword evidence="7" id="KW-0804">Transcription</keyword>
<accession>A0A0D9W259</accession>
<dbReference type="Gramene" id="LPERR04G01350.1">
    <property type="protein sequence ID" value="LPERR04G01350.1"/>
    <property type="gene ID" value="LPERR04G01350"/>
</dbReference>
<dbReference type="InterPro" id="IPR057540">
    <property type="entry name" value="Znf_SUZ12"/>
</dbReference>
<reference evidence="11 12" key="1">
    <citation type="submission" date="2012-08" db="EMBL/GenBank/DDBJ databases">
        <title>Oryza genome evolution.</title>
        <authorList>
            <person name="Wing R.A."/>
        </authorList>
    </citation>
    <scope>NUCLEOTIDE SEQUENCE</scope>
</reference>
<dbReference type="InterPro" id="IPR019135">
    <property type="entry name" value="Polycomb_protein_VEFS-Box"/>
</dbReference>
<dbReference type="Pfam" id="PF23320">
    <property type="entry name" value="Zn_SUZ12"/>
    <property type="match status" value="1"/>
</dbReference>
<reference evidence="11" key="3">
    <citation type="submission" date="2015-04" db="UniProtKB">
        <authorList>
            <consortium name="EnsemblPlants"/>
        </authorList>
    </citation>
    <scope>IDENTIFICATION</scope>
</reference>
<evidence type="ECO:0000259" key="9">
    <source>
        <dbReference type="Pfam" id="PF23320"/>
    </source>
</evidence>
<dbReference type="Pfam" id="PF24663">
    <property type="entry name" value="DUF7651"/>
    <property type="match status" value="2"/>
</dbReference>
<name>A0A0D9W259_9ORYZ</name>
<dbReference type="HOGENOM" id="CLU_022782_1_0_1"/>
<dbReference type="PANTHER" id="PTHR22597">
    <property type="entry name" value="POLYCOMB GROUP PROTEIN"/>
    <property type="match status" value="1"/>
</dbReference>
<keyword evidence="12" id="KW-1185">Reference proteome</keyword>
<dbReference type="AlphaFoldDB" id="A0A0D9W259"/>
<dbReference type="Proteomes" id="UP000032180">
    <property type="component" value="Chromosome 4"/>
</dbReference>
<evidence type="ECO:0000256" key="7">
    <source>
        <dbReference type="ARBA" id="ARBA00023163"/>
    </source>
</evidence>
<keyword evidence="4" id="KW-0862">Zinc</keyword>
<evidence type="ECO:0000256" key="4">
    <source>
        <dbReference type="ARBA" id="ARBA00022833"/>
    </source>
</evidence>
<dbReference type="PANTHER" id="PTHR22597:SF0">
    <property type="entry name" value="POLYCOMB PROTEIN SUZ12"/>
    <property type="match status" value="1"/>
</dbReference>
<evidence type="ECO:0000256" key="5">
    <source>
        <dbReference type="ARBA" id="ARBA00022853"/>
    </source>
</evidence>
<dbReference type="InterPro" id="IPR056068">
    <property type="entry name" value="EMF2-like_DUF7651"/>
</dbReference>
<dbReference type="eggNOG" id="KOG2350">
    <property type="taxonomic scope" value="Eukaryota"/>
</dbReference>